<evidence type="ECO:0000313" key="2">
    <source>
        <dbReference type="Proteomes" id="UP001158576"/>
    </source>
</evidence>
<proteinExistence type="predicted"/>
<keyword evidence="2" id="KW-1185">Reference proteome</keyword>
<name>A0ABN7T9B7_OIKDI</name>
<sequence>MSEIVRAAGLLIFRRAREIEFLLLKANYGKRHWSITKGHVGTIYEKEWTLRYDVKSHIDGIVRPKTVRIWLAEQISGAAVLSEEHSEMSWGNEEKSCHLLSDYQDMQELVHDAVHFIKMPAGRRKSLP</sequence>
<protein>
    <submittedName>
        <fullName evidence="1">Oidioi.mRNA.OKI2018_I69.chr2.g8135.t1.cds</fullName>
    </submittedName>
</protein>
<organism evidence="1 2">
    <name type="scientific">Oikopleura dioica</name>
    <name type="common">Tunicate</name>
    <dbReference type="NCBI Taxonomy" id="34765"/>
    <lineage>
        <taxon>Eukaryota</taxon>
        <taxon>Metazoa</taxon>
        <taxon>Chordata</taxon>
        <taxon>Tunicata</taxon>
        <taxon>Appendicularia</taxon>
        <taxon>Copelata</taxon>
        <taxon>Oikopleuridae</taxon>
        <taxon>Oikopleura</taxon>
    </lineage>
</organism>
<evidence type="ECO:0000313" key="1">
    <source>
        <dbReference type="EMBL" id="CAG5114054.1"/>
    </source>
</evidence>
<dbReference type="Proteomes" id="UP001158576">
    <property type="component" value="Chromosome 2"/>
</dbReference>
<reference evidence="1 2" key="1">
    <citation type="submission" date="2021-04" db="EMBL/GenBank/DDBJ databases">
        <authorList>
            <person name="Bliznina A."/>
        </authorList>
    </citation>
    <scope>NUCLEOTIDE SEQUENCE [LARGE SCALE GENOMIC DNA]</scope>
</reference>
<dbReference type="EMBL" id="OU015567">
    <property type="protein sequence ID" value="CAG5114054.1"/>
    <property type="molecule type" value="Genomic_DNA"/>
</dbReference>
<dbReference type="Gene3D" id="3.90.79.10">
    <property type="entry name" value="Nucleoside Triphosphate Pyrophosphohydrolase"/>
    <property type="match status" value="1"/>
</dbReference>
<accession>A0ABN7T9B7</accession>
<gene>
    <name evidence="1" type="ORF">OKIOD_LOCUS16900</name>
</gene>